<dbReference type="RefSeq" id="WP_310519982.1">
    <property type="nucleotide sequence ID" value="NZ_BAABBS010000003.1"/>
</dbReference>
<dbReference type="Proteomes" id="UP001260072">
    <property type="component" value="Unassembled WGS sequence"/>
</dbReference>
<reference evidence="4" key="1">
    <citation type="submission" date="2023-07" db="EMBL/GenBank/DDBJ databases">
        <title>Description of three actinobacteria isolated from air of manufacturing shop in a pharmaceutical factory.</title>
        <authorList>
            <person name="Zhang D.-F."/>
        </authorList>
    </citation>
    <scope>NUCLEOTIDE SEQUENCE [LARGE SCALE GENOMIC DNA]</scope>
    <source>
        <strain evidence="4">CCTCC AB 2011122</strain>
    </source>
</reference>
<keyword evidence="1" id="KW-0547">Nucleotide-binding</keyword>
<dbReference type="CDD" id="cd00077">
    <property type="entry name" value="HDc"/>
    <property type="match status" value="1"/>
</dbReference>
<sequence length="210" mass="22567">MTQPRSDATFGAALLDIARHAPTPSEALRAAGIIDAVPELAALATTPQDPVWHPEGDVLVHSLWAADLAAIDADDRGLDADRRALLVLATMLHDLGKPDSTQTRDGRIISHGHAERGAELIRSLGERLELPGSLVRAVAAIAETHMAHVSVRGEPSRRAVRRLRDRLEAAGTSLDDWGVVVRCDGEARGAAARPDASVPWRRVARHLDSR</sequence>
<dbReference type="Pfam" id="PF01966">
    <property type="entry name" value="HD"/>
    <property type="match status" value="1"/>
</dbReference>
<evidence type="ECO:0000313" key="4">
    <source>
        <dbReference type="Proteomes" id="UP001260072"/>
    </source>
</evidence>
<evidence type="ECO:0000256" key="1">
    <source>
        <dbReference type="ARBA" id="ARBA00022741"/>
    </source>
</evidence>
<proteinExistence type="predicted"/>
<comment type="caution">
    <text evidence="3">The sequence shown here is derived from an EMBL/GenBank/DDBJ whole genome shotgun (WGS) entry which is preliminary data.</text>
</comment>
<dbReference type="PROSITE" id="PS51831">
    <property type="entry name" value="HD"/>
    <property type="match status" value="1"/>
</dbReference>
<evidence type="ECO:0000259" key="2">
    <source>
        <dbReference type="PROSITE" id="PS51831"/>
    </source>
</evidence>
<gene>
    <name evidence="3" type="ORF">RH861_04705</name>
</gene>
<dbReference type="Gene3D" id="1.10.3090.10">
    <property type="entry name" value="cca-adding enzyme, domain 2"/>
    <property type="match status" value="1"/>
</dbReference>
<keyword evidence="4" id="KW-1185">Reference proteome</keyword>
<dbReference type="InterPro" id="IPR003607">
    <property type="entry name" value="HD/PDEase_dom"/>
</dbReference>
<dbReference type="PANTHER" id="PTHR47545">
    <property type="entry name" value="MULTIFUNCTIONAL CCA PROTEIN"/>
    <property type="match status" value="1"/>
</dbReference>
<evidence type="ECO:0000313" key="3">
    <source>
        <dbReference type="EMBL" id="MDR5691360.1"/>
    </source>
</evidence>
<feature type="domain" description="HD" evidence="2">
    <location>
        <begin position="58"/>
        <end position="170"/>
    </location>
</feature>
<dbReference type="InterPro" id="IPR006675">
    <property type="entry name" value="HDIG_dom"/>
</dbReference>
<dbReference type="PANTHER" id="PTHR47545:SF1">
    <property type="entry name" value="MULTIFUNCTIONAL CCA PROTEIN"/>
    <property type="match status" value="1"/>
</dbReference>
<dbReference type="InterPro" id="IPR050124">
    <property type="entry name" value="tRNA_CCA-adding_enzyme"/>
</dbReference>
<organism evidence="3 4">
    <name type="scientific">Agromyces indicus</name>
    <dbReference type="NCBI Taxonomy" id="758919"/>
    <lineage>
        <taxon>Bacteria</taxon>
        <taxon>Bacillati</taxon>
        <taxon>Actinomycetota</taxon>
        <taxon>Actinomycetes</taxon>
        <taxon>Micrococcales</taxon>
        <taxon>Microbacteriaceae</taxon>
        <taxon>Agromyces</taxon>
    </lineage>
</organism>
<dbReference type="EMBL" id="JAVKGS010000001">
    <property type="protein sequence ID" value="MDR5691360.1"/>
    <property type="molecule type" value="Genomic_DNA"/>
</dbReference>
<dbReference type="SUPFAM" id="SSF109604">
    <property type="entry name" value="HD-domain/PDEase-like"/>
    <property type="match status" value="1"/>
</dbReference>
<name>A0ABU1FHY7_9MICO</name>
<protein>
    <submittedName>
        <fullName evidence="3">HD domain-containing protein</fullName>
    </submittedName>
</protein>
<dbReference type="InterPro" id="IPR006674">
    <property type="entry name" value="HD_domain"/>
</dbReference>
<accession>A0ABU1FHY7</accession>
<dbReference type="NCBIfam" id="TIGR00277">
    <property type="entry name" value="HDIG"/>
    <property type="match status" value="1"/>
</dbReference>